<dbReference type="RefSeq" id="WP_014147379.1">
    <property type="nucleotide sequence ID" value="NZ_CP035467.1"/>
</dbReference>
<gene>
    <name evidence="1" type="ORF">EQU24_07530</name>
</gene>
<evidence type="ECO:0000313" key="1">
    <source>
        <dbReference type="EMBL" id="QCW82113.1"/>
    </source>
</evidence>
<dbReference type="Proteomes" id="UP000305881">
    <property type="component" value="Chromosome"/>
</dbReference>
<keyword evidence="2" id="KW-1185">Reference proteome</keyword>
<dbReference type="OrthoDB" id="573821at2"/>
<dbReference type="KEGG" id="mbur:EQU24_07530"/>
<reference evidence="2" key="1">
    <citation type="journal article" date="2019" name="J. Bacteriol.">
        <title>A Mutagenic Screen Identifies a TonB-Dependent Receptor Required for the Lanthanide Metal Switch in the Type I Methanotroph 'Methylotuvimicrobium buryatense' 5GB1C.</title>
        <authorList>
            <person name="Groom J.D."/>
            <person name="Ford S.M."/>
            <person name="Pesesky M.W."/>
            <person name="Lidstrom M.E."/>
        </authorList>
    </citation>
    <scope>NUCLEOTIDE SEQUENCE [LARGE SCALE GENOMIC DNA]</scope>
    <source>
        <strain evidence="2">5GB1C</strain>
    </source>
</reference>
<sequence length="77" mass="8875">MSELSKRSTVYFEPEIHHALRVMAANTHQSVSEFVNEAVRMALREDQEDLSAFEERAAEPTLSYEELLEDLKLHGKL</sequence>
<name>A0A4P9UNN1_METBY</name>
<evidence type="ECO:0000313" key="2">
    <source>
        <dbReference type="Proteomes" id="UP000305881"/>
    </source>
</evidence>
<organism evidence="1 2">
    <name type="scientific">Methylotuvimicrobium buryatense</name>
    <name type="common">Methylomicrobium buryatense</name>
    <dbReference type="NCBI Taxonomy" id="95641"/>
    <lineage>
        <taxon>Bacteria</taxon>
        <taxon>Pseudomonadati</taxon>
        <taxon>Pseudomonadota</taxon>
        <taxon>Gammaproteobacteria</taxon>
        <taxon>Methylococcales</taxon>
        <taxon>Methylococcaceae</taxon>
        <taxon>Methylotuvimicrobium</taxon>
    </lineage>
</organism>
<dbReference type="STRING" id="675511.GCA_000341735_01517"/>
<proteinExistence type="predicted"/>
<dbReference type="EMBL" id="CP035467">
    <property type="protein sequence ID" value="QCW82113.1"/>
    <property type="molecule type" value="Genomic_DNA"/>
</dbReference>
<dbReference type="AlphaFoldDB" id="A0A4P9UNN1"/>
<protein>
    <submittedName>
        <fullName evidence="1">CopG family transcriptional regulator</fullName>
    </submittedName>
</protein>
<accession>A0A4P9UNN1</accession>